<proteinExistence type="predicted"/>
<dbReference type="InterPro" id="IPR036388">
    <property type="entry name" value="WH-like_DNA-bd_sf"/>
</dbReference>
<dbReference type="SUPFAM" id="SSF46689">
    <property type="entry name" value="Homeodomain-like"/>
    <property type="match status" value="1"/>
</dbReference>
<dbReference type="Pfam" id="PF04255">
    <property type="entry name" value="DUF433"/>
    <property type="match status" value="1"/>
</dbReference>
<dbReference type="HOGENOM" id="CLU_108922_0_0_5"/>
<evidence type="ECO:0000313" key="1">
    <source>
        <dbReference type="EMBL" id="ACE94968.1"/>
    </source>
</evidence>
<reference evidence="1 2" key="1">
    <citation type="submission" date="2008-04" db="EMBL/GenBank/DDBJ databases">
        <title>Genome diversity and DNA divergence of Rhizobium etli.</title>
        <authorList>
            <person name="Gonzalez V."/>
            <person name="Acosta J.L."/>
            <person name="Santamaria R.I."/>
            <person name="Bustos P."/>
            <person name="Hernandez-Gonzalez I.L."/>
            <person name="Fernandez J.L."/>
            <person name="Diaz R."/>
            <person name="Flores M."/>
            <person name="Mora J."/>
            <person name="Palacios R."/>
            <person name="Davila G."/>
        </authorList>
    </citation>
    <scope>NUCLEOTIDE SEQUENCE [LARGE SCALE GENOMIC DNA]</scope>
    <source>
        <strain evidence="1 2">CIAT 652</strain>
        <plasmid evidence="2">Plasmid pC</plasmid>
    </source>
</reference>
<geneLocation type="plasmid" evidence="1 2">
    <name>pC</name>
</geneLocation>
<gene>
    <name evidence="1" type="ordered locus">RHECIAT_PC0000898</name>
</gene>
<evidence type="ECO:0000313" key="2">
    <source>
        <dbReference type="Proteomes" id="UP000008817"/>
    </source>
</evidence>
<dbReference type="Proteomes" id="UP000008817">
    <property type="component" value="Plasmid pC"/>
</dbReference>
<name>B3Q3V8_RHIE6</name>
<dbReference type="EMBL" id="CP001077">
    <property type="protein sequence ID" value="ACE94968.1"/>
    <property type="molecule type" value="Genomic_DNA"/>
</dbReference>
<dbReference type="Gene3D" id="1.10.10.10">
    <property type="entry name" value="Winged helix-like DNA-binding domain superfamily/Winged helix DNA-binding domain"/>
    <property type="match status" value="1"/>
</dbReference>
<organism evidence="1 2">
    <name type="scientific">Rhizobium etli (strain CIAT 652)</name>
    <dbReference type="NCBI Taxonomy" id="491916"/>
    <lineage>
        <taxon>Bacteria</taxon>
        <taxon>Pseudomonadati</taxon>
        <taxon>Pseudomonadota</taxon>
        <taxon>Alphaproteobacteria</taxon>
        <taxon>Hyphomicrobiales</taxon>
        <taxon>Rhizobiaceae</taxon>
        <taxon>Rhizobium/Agrobacterium group</taxon>
        <taxon>Rhizobium</taxon>
    </lineage>
</organism>
<dbReference type="AlphaFoldDB" id="B3Q3V8"/>
<protein>
    <submittedName>
        <fullName evidence="1">Hypothetical conserved protein</fullName>
    </submittedName>
</protein>
<dbReference type="KEGG" id="rec:RHECIAT_PC0000898"/>
<dbReference type="InterPro" id="IPR007367">
    <property type="entry name" value="DUF433"/>
</dbReference>
<dbReference type="InterPro" id="IPR009057">
    <property type="entry name" value="Homeodomain-like_sf"/>
</dbReference>
<keyword evidence="1" id="KW-0614">Plasmid</keyword>
<sequence>MDNYINSSPKGVELGLSTLSDTEFTVTEASFLVDRSPTDVQNAVDKKVVKSTVVKAGPRAQRLLGRAELRFLTMDREIGEALSGVGKRRLYEELSRLPETATTARFGALVVDLRKSDAKLKKRLRLLEAIKGSIKMREGEPFIKGTDIPAYQVAALYPAASIEEILEDFPSLKRGQVEHAIDFARAYPKKGRPYPSTSMKRGISNLIKGGVFDDD</sequence>
<dbReference type="eggNOG" id="COG2442">
    <property type="taxonomic scope" value="Bacteria"/>
</dbReference>
<accession>B3Q3V8</accession>